<evidence type="ECO:0000256" key="1">
    <source>
        <dbReference type="SAM" id="Phobius"/>
    </source>
</evidence>
<reference evidence="3" key="1">
    <citation type="journal article" date="2019" name="Int. J. Syst. Evol. Microbiol.">
        <title>The Global Catalogue of Microorganisms (GCM) 10K type strain sequencing project: providing services to taxonomists for standard genome sequencing and annotation.</title>
        <authorList>
            <consortium name="The Broad Institute Genomics Platform"/>
            <consortium name="The Broad Institute Genome Sequencing Center for Infectious Disease"/>
            <person name="Wu L."/>
            <person name="Ma J."/>
        </authorList>
    </citation>
    <scope>NUCLEOTIDE SEQUENCE [LARGE SCALE GENOMIC DNA]</scope>
    <source>
        <strain evidence="3">KCTC 42498</strain>
    </source>
</reference>
<keyword evidence="1" id="KW-1133">Transmembrane helix</keyword>
<dbReference type="InterPro" id="IPR025238">
    <property type="entry name" value="DUF4184"/>
</dbReference>
<gene>
    <name evidence="2" type="ORF">ACFSRY_07775</name>
</gene>
<dbReference type="RefSeq" id="WP_377504951.1">
    <property type="nucleotide sequence ID" value="NZ_JBHULU010000010.1"/>
</dbReference>
<dbReference type="Proteomes" id="UP001597544">
    <property type="component" value="Unassembled WGS sequence"/>
</dbReference>
<accession>A0ABW5IL75</accession>
<feature type="transmembrane region" description="Helical" evidence="1">
    <location>
        <begin position="56"/>
        <end position="75"/>
    </location>
</feature>
<evidence type="ECO:0000313" key="3">
    <source>
        <dbReference type="Proteomes" id="UP001597544"/>
    </source>
</evidence>
<feature type="transmembrane region" description="Helical" evidence="1">
    <location>
        <begin position="21"/>
        <end position="44"/>
    </location>
</feature>
<sequence>MPFTAAHPAIVLPLKQFQKRWFSLTGLVTGSIAPDFGYFLSFLFEIRISSHDLRDIYTFNLPVTILLAVLFHGFVRDNSIKYLPPFLKKKALPAKGVHWFRYLRQHWFIFLLSATIGILSHLFWDSFTHYDGYFVSKVPWLLKPVEAFGITLPISRVIQHASTLVGLIVILLYVLFLPSYPVTASHNWAGYWALVLIGGLLMLLAYTPEVVIMKTLDELVVRFITGCLVAMLLFGLLSKLKLRMTSS</sequence>
<keyword evidence="3" id="KW-1185">Reference proteome</keyword>
<feature type="transmembrane region" description="Helical" evidence="1">
    <location>
        <begin position="188"/>
        <end position="207"/>
    </location>
</feature>
<keyword evidence="1" id="KW-0812">Transmembrane</keyword>
<comment type="caution">
    <text evidence="2">The sequence shown here is derived from an EMBL/GenBank/DDBJ whole genome shotgun (WGS) entry which is preliminary data.</text>
</comment>
<dbReference type="EMBL" id="JBHULU010000010">
    <property type="protein sequence ID" value="MFD2513762.1"/>
    <property type="molecule type" value="Genomic_DNA"/>
</dbReference>
<feature type="transmembrane region" description="Helical" evidence="1">
    <location>
        <begin position="157"/>
        <end position="176"/>
    </location>
</feature>
<dbReference type="Pfam" id="PF13803">
    <property type="entry name" value="DUF4184"/>
    <property type="match status" value="1"/>
</dbReference>
<evidence type="ECO:0000313" key="2">
    <source>
        <dbReference type="EMBL" id="MFD2513762.1"/>
    </source>
</evidence>
<name>A0ABW5IL75_9BACT</name>
<organism evidence="2 3">
    <name type="scientific">Pontibacter locisalis</name>
    <dbReference type="NCBI Taxonomy" id="1719035"/>
    <lineage>
        <taxon>Bacteria</taxon>
        <taxon>Pseudomonadati</taxon>
        <taxon>Bacteroidota</taxon>
        <taxon>Cytophagia</taxon>
        <taxon>Cytophagales</taxon>
        <taxon>Hymenobacteraceae</taxon>
        <taxon>Pontibacter</taxon>
    </lineage>
</organism>
<feature type="transmembrane region" description="Helical" evidence="1">
    <location>
        <begin position="219"/>
        <end position="237"/>
    </location>
</feature>
<keyword evidence="1" id="KW-0472">Membrane</keyword>
<proteinExistence type="predicted"/>
<feature type="transmembrane region" description="Helical" evidence="1">
    <location>
        <begin position="107"/>
        <end position="124"/>
    </location>
</feature>
<protein>
    <submittedName>
        <fullName evidence="2">DUF4184 family protein</fullName>
    </submittedName>
</protein>